<dbReference type="GO" id="GO:0071555">
    <property type="term" value="P:cell wall organization"/>
    <property type="evidence" value="ECO:0007669"/>
    <property type="project" value="UniProtKB-UniRule"/>
</dbReference>
<feature type="domain" description="L,D-TPase catalytic" evidence="10">
    <location>
        <begin position="57"/>
        <end position="188"/>
    </location>
</feature>
<evidence type="ECO:0000256" key="6">
    <source>
        <dbReference type="ARBA" id="ARBA00023316"/>
    </source>
</evidence>
<dbReference type="InterPro" id="IPR005490">
    <property type="entry name" value="LD_TPept_cat_dom"/>
</dbReference>
<evidence type="ECO:0000256" key="3">
    <source>
        <dbReference type="ARBA" id="ARBA00022679"/>
    </source>
</evidence>
<keyword evidence="12" id="KW-1185">Reference proteome</keyword>
<dbReference type="RefSeq" id="WP_109890100.1">
    <property type="nucleotide sequence ID" value="NZ_CP029550.1"/>
</dbReference>
<name>A0A2U8W7H0_9HYPH</name>
<comment type="pathway">
    <text evidence="1 7">Cell wall biogenesis; peptidoglycan biosynthesis.</text>
</comment>
<dbReference type="Proteomes" id="UP000245926">
    <property type="component" value="Chromosome"/>
</dbReference>
<feature type="active site" description="Proton donor/acceptor" evidence="7">
    <location>
        <position position="149"/>
    </location>
</feature>
<dbReference type="SUPFAM" id="SSF141523">
    <property type="entry name" value="L,D-transpeptidase catalytic domain-like"/>
    <property type="match status" value="1"/>
</dbReference>
<dbReference type="GO" id="GO:0016740">
    <property type="term" value="F:transferase activity"/>
    <property type="evidence" value="ECO:0007669"/>
    <property type="project" value="UniProtKB-KW"/>
</dbReference>
<keyword evidence="6 7" id="KW-0961">Cell wall biogenesis/degradation</keyword>
<feature type="active site" description="Nucleophile" evidence="7">
    <location>
        <position position="157"/>
    </location>
</feature>
<sequence length="582" mass="62072">MAVRPLAAASLVALAISLGACQDSTFGGGGSTRHLTPIPQKTLALMQTKGMSQTDPILIRAYKKEAEMEVWKRGSSGQYALLKTFPICRWSGQLGPKTKQGDRQAPEGFYTITPGQMNPNSSYYLSFDTGYPNAFDRANGRNGNYIMVHGTCSSAGCFAMTDESMAEIYAIAREAFAGGQRGFQFQSYPFRMTAQNFARFRNDPNAAFWKNLKEGSDYFEALKDEPRVGLCGNRYVFGGADAAAGSCSPKVDTLVAEKRERDNREIAELVGKGTTATRVVYDDGGQNPVFRQQPQQASAFASLGSGAEEGVAYAPKDYARHNLGEVSRPETLAAGPREIEVDAKGRPLMTASIEAPIPTKAAAAALAREEERKGTRKEEPSLVAQAAPATEAAKPATPARVTVADADGDPSAYQKVFGNLFAKGNPAPATPAADAATVPAVVAAPEPPKPVKPAHAVKATAPVKPVPPAKTAQAVTPAPAQAARKEAATPLRRRRSPRPRPRPNPPRRRLRRRTDAVAGRRLPLPTGRAAARGDRQREGAYAPSRDLSRRAILVKKPSLRTVACAFPPVRTPAAGFGGHGGE</sequence>
<dbReference type="InterPro" id="IPR038063">
    <property type="entry name" value="Transpep_catalytic_dom"/>
</dbReference>
<evidence type="ECO:0000256" key="1">
    <source>
        <dbReference type="ARBA" id="ARBA00004752"/>
    </source>
</evidence>
<dbReference type="AlphaFoldDB" id="A0A2U8W7H0"/>
<protein>
    <recommendedName>
        <fullName evidence="10">L,D-TPase catalytic domain-containing protein</fullName>
    </recommendedName>
</protein>
<dbReference type="EMBL" id="CP029550">
    <property type="protein sequence ID" value="AWN41256.1"/>
    <property type="molecule type" value="Genomic_DNA"/>
</dbReference>
<dbReference type="GO" id="GO:0009252">
    <property type="term" value="P:peptidoglycan biosynthetic process"/>
    <property type="evidence" value="ECO:0007669"/>
    <property type="project" value="UniProtKB-UniPathway"/>
</dbReference>
<keyword evidence="9" id="KW-0732">Signal</keyword>
<evidence type="ECO:0000256" key="4">
    <source>
        <dbReference type="ARBA" id="ARBA00022960"/>
    </source>
</evidence>
<feature type="chain" id="PRO_5015918670" description="L,D-TPase catalytic domain-containing protein" evidence="9">
    <location>
        <begin position="21"/>
        <end position="582"/>
    </location>
</feature>
<dbReference type="PANTHER" id="PTHR36699">
    <property type="entry name" value="LD-TRANSPEPTIDASE"/>
    <property type="match status" value="1"/>
</dbReference>
<dbReference type="PROSITE" id="PS51257">
    <property type="entry name" value="PROKAR_LIPOPROTEIN"/>
    <property type="match status" value="1"/>
</dbReference>
<gene>
    <name evidence="11" type="ORF">DK389_12905</name>
</gene>
<evidence type="ECO:0000256" key="7">
    <source>
        <dbReference type="PROSITE-ProRule" id="PRU01373"/>
    </source>
</evidence>
<feature type="compositionally biased region" description="Low complexity" evidence="8">
    <location>
        <begin position="453"/>
        <end position="482"/>
    </location>
</feature>
<keyword evidence="5 7" id="KW-0573">Peptidoglycan synthesis</keyword>
<dbReference type="GO" id="GO:0008360">
    <property type="term" value="P:regulation of cell shape"/>
    <property type="evidence" value="ECO:0007669"/>
    <property type="project" value="UniProtKB-UniRule"/>
</dbReference>
<keyword evidence="3" id="KW-0808">Transferase</keyword>
<evidence type="ECO:0000256" key="5">
    <source>
        <dbReference type="ARBA" id="ARBA00022984"/>
    </source>
</evidence>
<reference evidence="12" key="1">
    <citation type="submission" date="2018-05" db="EMBL/GenBank/DDBJ databases">
        <title>Complete Genome Sequence of Methylobacterium sp. 17SD2-17.</title>
        <authorList>
            <person name="Srinivasan S."/>
        </authorList>
    </citation>
    <scope>NUCLEOTIDE SEQUENCE [LARGE SCALE GENOMIC DNA]</scope>
    <source>
        <strain evidence="12">17SD2-17</strain>
    </source>
</reference>
<evidence type="ECO:0000256" key="9">
    <source>
        <dbReference type="SAM" id="SignalP"/>
    </source>
</evidence>
<feature type="region of interest" description="Disordered" evidence="8">
    <location>
        <begin position="367"/>
        <end position="406"/>
    </location>
</feature>
<dbReference type="OrthoDB" id="9809748at2"/>
<evidence type="ECO:0000313" key="11">
    <source>
        <dbReference type="EMBL" id="AWN41256.1"/>
    </source>
</evidence>
<accession>A0A2U8W7H0</accession>
<feature type="signal peptide" evidence="9">
    <location>
        <begin position="1"/>
        <end position="20"/>
    </location>
</feature>
<evidence type="ECO:0000256" key="2">
    <source>
        <dbReference type="ARBA" id="ARBA00005992"/>
    </source>
</evidence>
<dbReference type="PANTHER" id="PTHR36699:SF1">
    <property type="entry name" value="L,D-TRANSPEPTIDASE YAFK-RELATED"/>
    <property type="match status" value="1"/>
</dbReference>
<feature type="region of interest" description="Disordered" evidence="8">
    <location>
        <begin position="447"/>
        <end position="547"/>
    </location>
</feature>
<comment type="similarity">
    <text evidence="2">Belongs to the YkuD family.</text>
</comment>
<evidence type="ECO:0000313" key="12">
    <source>
        <dbReference type="Proteomes" id="UP000245926"/>
    </source>
</evidence>
<dbReference type="GO" id="GO:0004180">
    <property type="term" value="F:carboxypeptidase activity"/>
    <property type="evidence" value="ECO:0007669"/>
    <property type="project" value="UniProtKB-ARBA"/>
</dbReference>
<dbReference type="KEGG" id="mets:DK389_12905"/>
<dbReference type="PROSITE" id="PS52029">
    <property type="entry name" value="LD_TPASE"/>
    <property type="match status" value="1"/>
</dbReference>
<feature type="compositionally biased region" description="Basic and acidic residues" evidence="8">
    <location>
        <begin position="367"/>
        <end position="380"/>
    </location>
</feature>
<dbReference type="Pfam" id="PF03734">
    <property type="entry name" value="YkuD"/>
    <property type="match status" value="1"/>
</dbReference>
<dbReference type="UniPathway" id="UPA00219"/>
<feature type="compositionally biased region" description="Basic residues" evidence="8">
    <location>
        <begin position="491"/>
        <end position="512"/>
    </location>
</feature>
<proteinExistence type="inferred from homology"/>
<keyword evidence="4 7" id="KW-0133">Cell shape</keyword>
<feature type="compositionally biased region" description="Low complexity" evidence="8">
    <location>
        <begin position="384"/>
        <end position="399"/>
    </location>
</feature>
<dbReference type="CDD" id="cd16913">
    <property type="entry name" value="YkuD_like"/>
    <property type="match status" value="1"/>
</dbReference>
<evidence type="ECO:0000256" key="8">
    <source>
        <dbReference type="SAM" id="MobiDB-lite"/>
    </source>
</evidence>
<organism evidence="11 12">
    <name type="scientific">Methylobacterium durans</name>
    <dbReference type="NCBI Taxonomy" id="2202825"/>
    <lineage>
        <taxon>Bacteria</taxon>
        <taxon>Pseudomonadati</taxon>
        <taxon>Pseudomonadota</taxon>
        <taxon>Alphaproteobacteria</taxon>
        <taxon>Hyphomicrobiales</taxon>
        <taxon>Methylobacteriaceae</taxon>
        <taxon>Methylobacterium</taxon>
    </lineage>
</organism>
<evidence type="ECO:0000259" key="10">
    <source>
        <dbReference type="PROSITE" id="PS52029"/>
    </source>
</evidence>